<dbReference type="EMBL" id="FTOR01000001">
    <property type="protein sequence ID" value="SIS75930.1"/>
    <property type="molecule type" value="Genomic_DNA"/>
</dbReference>
<dbReference type="InterPro" id="IPR008969">
    <property type="entry name" value="CarboxyPept-like_regulatory"/>
</dbReference>
<proteinExistence type="predicted"/>
<reference evidence="2" key="1">
    <citation type="submission" date="2017-01" db="EMBL/GenBank/DDBJ databases">
        <authorList>
            <person name="Varghese N."/>
            <person name="Submissions S."/>
        </authorList>
    </citation>
    <scope>NUCLEOTIDE SEQUENCE [LARGE SCALE GENOMIC DNA]</scope>
    <source>
        <strain evidence="2">DSM 21054</strain>
    </source>
</reference>
<evidence type="ECO:0000313" key="2">
    <source>
        <dbReference type="Proteomes" id="UP000186917"/>
    </source>
</evidence>
<dbReference type="AlphaFoldDB" id="A0A1N7LQ16"/>
<dbReference type="Proteomes" id="UP000186917">
    <property type="component" value="Unassembled WGS sequence"/>
</dbReference>
<evidence type="ECO:0000313" key="1">
    <source>
        <dbReference type="EMBL" id="SIS75930.1"/>
    </source>
</evidence>
<organism evidence="1 2">
    <name type="scientific">Filimonas lacunae</name>
    <dbReference type="NCBI Taxonomy" id="477680"/>
    <lineage>
        <taxon>Bacteria</taxon>
        <taxon>Pseudomonadati</taxon>
        <taxon>Bacteroidota</taxon>
        <taxon>Chitinophagia</taxon>
        <taxon>Chitinophagales</taxon>
        <taxon>Chitinophagaceae</taxon>
        <taxon>Filimonas</taxon>
    </lineage>
</organism>
<name>A0A1N7LQ16_9BACT</name>
<dbReference type="SUPFAM" id="SSF49464">
    <property type="entry name" value="Carboxypeptidase regulatory domain-like"/>
    <property type="match status" value="1"/>
</dbReference>
<evidence type="ECO:0008006" key="3">
    <source>
        <dbReference type="Google" id="ProtNLM"/>
    </source>
</evidence>
<gene>
    <name evidence="1" type="ORF">SAMN05421788_1011048</name>
</gene>
<accession>A0A1N7LQ16</accession>
<dbReference type="STRING" id="477680.SAMN05421788_1011048"/>
<protein>
    <recommendedName>
        <fullName evidence="3">CarboxypepD_reg-like domain-containing protein</fullName>
    </recommendedName>
</protein>
<sequence>MNLLPVTKRPHTHLHYISLTVITLFAFCAGTMAQTTQKIYYGYLRDSAMGSAIVNATVTNQQTKQIVETDKLGFFAIPVNKGDLLLFSAIGYGQDSLRFFPYLPDTTHIELPRLATKLDVTVKSTSYSKYQQDSADRRERFLADAGPRDKTFTKASSGAGLGINLKWNKKDRLRKQTYDHFEEQEQQHYIDYRFNPETVGYYTRLKGDSLNLFMGRFRPDYEFLRKNTTIQDLIYYLNEKLKIFFNREEQP</sequence>
<keyword evidence="2" id="KW-1185">Reference proteome</keyword>